<comment type="caution">
    <text evidence="13">Lacks conserved residue(s) required for the propagation of feature annotation.</text>
</comment>
<evidence type="ECO:0000256" key="8">
    <source>
        <dbReference type="ARBA" id="ARBA00022771"/>
    </source>
</evidence>
<dbReference type="InterPro" id="IPR000742">
    <property type="entry name" value="EGF"/>
</dbReference>
<feature type="region of interest" description="Disordered" evidence="15">
    <location>
        <begin position="1946"/>
        <end position="1969"/>
    </location>
</feature>
<keyword evidence="3" id="KW-0272">Extracellular matrix</keyword>
<keyword evidence="4 13" id="KW-0245">EGF-like domain</keyword>
<dbReference type="CDD" id="cd00054">
    <property type="entry name" value="EGF_CA"/>
    <property type="match status" value="1"/>
</dbReference>
<dbReference type="PROSITE" id="PS50304">
    <property type="entry name" value="TUDOR"/>
    <property type="match status" value="4"/>
</dbReference>
<dbReference type="PROSITE" id="PS50234">
    <property type="entry name" value="VWFA"/>
    <property type="match status" value="3"/>
</dbReference>
<feature type="region of interest" description="Disordered" evidence="15">
    <location>
        <begin position="127"/>
        <end position="153"/>
    </location>
</feature>
<dbReference type="GO" id="GO:0005615">
    <property type="term" value="C:extracellular space"/>
    <property type="evidence" value="ECO:0007669"/>
    <property type="project" value="TreeGrafter"/>
</dbReference>
<dbReference type="SUPFAM" id="SSF144232">
    <property type="entry name" value="HIT/MYND zinc finger-like"/>
    <property type="match status" value="1"/>
</dbReference>
<feature type="domain" description="VWFA" evidence="17">
    <location>
        <begin position="1225"/>
        <end position="1396"/>
    </location>
</feature>
<feature type="domain" description="Tudor" evidence="18">
    <location>
        <begin position="228"/>
        <end position="288"/>
    </location>
</feature>
<feature type="domain" description="EGF-like" evidence="16">
    <location>
        <begin position="1469"/>
        <end position="1506"/>
    </location>
</feature>
<dbReference type="FunFam" id="3.40.50.410:FF:000003">
    <property type="entry name" value="Collagen type VI alpha 3 chain"/>
    <property type="match status" value="1"/>
</dbReference>
<evidence type="ECO:0000256" key="12">
    <source>
        <dbReference type="ARBA" id="ARBA00023157"/>
    </source>
</evidence>
<dbReference type="Pfam" id="PF00567">
    <property type="entry name" value="TUDOR"/>
    <property type="match status" value="4"/>
</dbReference>
<dbReference type="PANTHER" id="PTHR24020:SF37">
    <property type="entry name" value="VON WILLEBRAND FACTOR A DOMAIN-CONTAINING PROTEIN 2"/>
    <property type="match status" value="1"/>
</dbReference>
<evidence type="ECO:0000256" key="14">
    <source>
        <dbReference type="PROSITE-ProRule" id="PRU00134"/>
    </source>
</evidence>
<accession>A0A8T0BIY5</accession>
<feature type="domain" description="EGF-like" evidence="16">
    <location>
        <begin position="1887"/>
        <end position="1922"/>
    </location>
</feature>
<feature type="domain" description="Tudor" evidence="18">
    <location>
        <begin position="678"/>
        <end position="736"/>
    </location>
</feature>
<evidence type="ECO:0000256" key="13">
    <source>
        <dbReference type="PROSITE-ProRule" id="PRU00076"/>
    </source>
</evidence>
<dbReference type="InterPro" id="IPR050525">
    <property type="entry name" value="ECM_Assembly_Org"/>
</dbReference>
<dbReference type="GO" id="GO:0030719">
    <property type="term" value="P:P granule organization"/>
    <property type="evidence" value="ECO:0007669"/>
    <property type="project" value="UniProtKB-ARBA"/>
</dbReference>
<evidence type="ECO:0000259" key="17">
    <source>
        <dbReference type="PROSITE" id="PS50234"/>
    </source>
</evidence>
<keyword evidence="12" id="KW-1015">Disulfide bond</keyword>
<dbReference type="InterPro" id="IPR047377">
    <property type="entry name" value="Tudor_TDRD1_rpt2"/>
</dbReference>
<evidence type="ECO:0008006" key="22">
    <source>
        <dbReference type="Google" id="ProtNLM"/>
    </source>
</evidence>
<organism evidence="20 21">
    <name type="scientific">Silurus meridionalis</name>
    <name type="common">Southern catfish</name>
    <name type="synonym">Silurus soldatovi meridionalis</name>
    <dbReference type="NCBI Taxonomy" id="175797"/>
    <lineage>
        <taxon>Eukaryota</taxon>
        <taxon>Metazoa</taxon>
        <taxon>Chordata</taxon>
        <taxon>Craniata</taxon>
        <taxon>Vertebrata</taxon>
        <taxon>Euteleostomi</taxon>
        <taxon>Actinopterygii</taxon>
        <taxon>Neopterygii</taxon>
        <taxon>Teleostei</taxon>
        <taxon>Ostariophysi</taxon>
        <taxon>Siluriformes</taxon>
        <taxon>Siluridae</taxon>
        <taxon>Silurus</taxon>
    </lineage>
</organism>
<evidence type="ECO:0000256" key="6">
    <source>
        <dbReference type="ARBA" id="ARBA00022729"/>
    </source>
</evidence>
<dbReference type="FunFam" id="3.40.50.410:FF:000047">
    <property type="entry name" value="von Willebrand factor A domain containing 2"/>
    <property type="match status" value="1"/>
</dbReference>
<evidence type="ECO:0000313" key="20">
    <source>
        <dbReference type="EMBL" id="KAF7705370.1"/>
    </source>
</evidence>
<keyword evidence="7" id="KW-0677">Repeat</keyword>
<dbReference type="Gene3D" id="2.10.25.10">
    <property type="entry name" value="Laminin"/>
    <property type="match status" value="2"/>
</dbReference>
<evidence type="ECO:0000256" key="10">
    <source>
        <dbReference type="ARBA" id="ARBA00022889"/>
    </source>
</evidence>
<evidence type="ECO:0000256" key="9">
    <source>
        <dbReference type="ARBA" id="ARBA00022833"/>
    </source>
</evidence>
<dbReference type="Gene3D" id="3.40.50.410">
    <property type="entry name" value="von Willebrand factor, type A domain"/>
    <property type="match status" value="3"/>
</dbReference>
<keyword evidence="11" id="KW-0176">Collagen</keyword>
<dbReference type="InterPro" id="IPR002999">
    <property type="entry name" value="Tudor"/>
</dbReference>
<comment type="caution">
    <text evidence="20">The sequence shown here is derived from an EMBL/GenBank/DDBJ whole genome shotgun (WGS) entry which is preliminary data.</text>
</comment>
<evidence type="ECO:0000259" key="19">
    <source>
        <dbReference type="PROSITE" id="PS50865"/>
    </source>
</evidence>
<dbReference type="SMART" id="SM00333">
    <property type="entry name" value="TUDOR"/>
    <property type="match status" value="4"/>
</dbReference>
<feature type="domain" description="Tudor" evidence="18">
    <location>
        <begin position="458"/>
        <end position="517"/>
    </location>
</feature>
<keyword evidence="2" id="KW-0964">Secreted</keyword>
<keyword evidence="5" id="KW-0479">Metal-binding</keyword>
<dbReference type="PROSITE" id="PS50865">
    <property type="entry name" value="ZF_MYND_2"/>
    <property type="match status" value="1"/>
</dbReference>
<dbReference type="Gene3D" id="2.30.30.140">
    <property type="match status" value="4"/>
</dbReference>
<feature type="compositionally biased region" description="Low complexity" evidence="15">
    <location>
        <begin position="1955"/>
        <end position="1969"/>
    </location>
</feature>
<reference evidence="20" key="1">
    <citation type="submission" date="2020-08" db="EMBL/GenBank/DDBJ databases">
        <title>Chromosome-level assembly of Southern catfish (Silurus meridionalis) provides insights into visual adaptation to the nocturnal and benthic lifestyles.</title>
        <authorList>
            <person name="Zhang Y."/>
            <person name="Wang D."/>
            <person name="Peng Z."/>
        </authorList>
    </citation>
    <scope>NUCLEOTIDE SEQUENCE</scope>
    <source>
        <strain evidence="20">SWU-2019-XX</strain>
        <tissue evidence="20">Muscle</tissue>
    </source>
</reference>
<dbReference type="PROSITE" id="PS01360">
    <property type="entry name" value="ZF_MYND_1"/>
    <property type="match status" value="1"/>
</dbReference>
<comment type="subcellular location">
    <subcellularLocation>
        <location evidence="1">Secreted</location>
        <location evidence="1">Extracellular space</location>
        <location evidence="1">Extracellular matrix</location>
    </subcellularLocation>
</comment>
<dbReference type="Pfam" id="PF00092">
    <property type="entry name" value="VWA"/>
    <property type="match status" value="3"/>
</dbReference>
<keyword evidence="6" id="KW-0732">Signal</keyword>
<dbReference type="Pfam" id="PF01753">
    <property type="entry name" value="zf-MYND"/>
    <property type="match status" value="1"/>
</dbReference>
<dbReference type="FunFam" id="2.30.30.140:FF:000018">
    <property type="entry name" value="Serine/threonine-protein kinase 31"/>
    <property type="match status" value="2"/>
</dbReference>
<dbReference type="GO" id="GO:0007161">
    <property type="term" value="P:calcium-independent cell-matrix adhesion"/>
    <property type="evidence" value="ECO:0007669"/>
    <property type="project" value="TreeGrafter"/>
</dbReference>
<dbReference type="FunFam" id="2.30.30.140:FF:000048">
    <property type="entry name" value="Tudor domain containing 1"/>
    <property type="match status" value="1"/>
</dbReference>
<feature type="region of interest" description="Disordered" evidence="15">
    <location>
        <begin position="1058"/>
        <end position="1102"/>
    </location>
</feature>
<dbReference type="InterPro" id="IPR002893">
    <property type="entry name" value="Znf_MYND"/>
</dbReference>
<dbReference type="CDD" id="cd20409">
    <property type="entry name" value="Tudor_TDRD1_rpt2"/>
    <property type="match status" value="1"/>
</dbReference>
<feature type="domain" description="VWFA" evidence="17">
    <location>
        <begin position="1706"/>
        <end position="1876"/>
    </location>
</feature>
<dbReference type="InterPro" id="IPR036465">
    <property type="entry name" value="vWFA_dom_sf"/>
</dbReference>
<dbReference type="InterPro" id="IPR001881">
    <property type="entry name" value="EGF-like_Ca-bd_dom"/>
</dbReference>
<evidence type="ECO:0000256" key="2">
    <source>
        <dbReference type="ARBA" id="ARBA00022525"/>
    </source>
</evidence>
<dbReference type="SUPFAM" id="SSF53300">
    <property type="entry name" value="vWA-like"/>
    <property type="match status" value="3"/>
</dbReference>
<dbReference type="PRINTS" id="PR00453">
    <property type="entry name" value="VWFADOMAIN"/>
</dbReference>
<dbReference type="InterPro" id="IPR002035">
    <property type="entry name" value="VWF_A"/>
</dbReference>
<dbReference type="PROSITE" id="PS50026">
    <property type="entry name" value="EGF_3"/>
    <property type="match status" value="2"/>
</dbReference>
<dbReference type="FunFam" id="2.10.25.10:FF:000066">
    <property type="entry name" value="FAT atypical cadherin 4"/>
    <property type="match status" value="1"/>
</dbReference>
<dbReference type="CDD" id="cd00053">
    <property type="entry name" value="EGF"/>
    <property type="match status" value="1"/>
</dbReference>
<dbReference type="PROSITE" id="PS01186">
    <property type="entry name" value="EGF_2"/>
    <property type="match status" value="1"/>
</dbReference>
<evidence type="ECO:0000256" key="15">
    <source>
        <dbReference type="SAM" id="MobiDB-lite"/>
    </source>
</evidence>
<feature type="compositionally biased region" description="Polar residues" evidence="15">
    <location>
        <begin position="1058"/>
        <end position="1072"/>
    </location>
</feature>
<evidence type="ECO:0000256" key="4">
    <source>
        <dbReference type="ARBA" id="ARBA00022536"/>
    </source>
</evidence>
<name>A0A8T0BIY5_SILME</name>
<evidence type="ECO:0000256" key="3">
    <source>
        <dbReference type="ARBA" id="ARBA00022530"/>
    </source>
</evidence>
<evidence type="ECO:0000259" key="16">
    <source>
        <dbReference type="PROSITE" id="PS50026"/>
    </source>
</evidence>
<evidence type="ECO:0000256" key="1">
    <source>
        <dbReference type="ARBA" id="ARBA00004498"/>
    </source>
</evidence>
<dbReference type="SMART" id="SM00181">
    <property type="entry name" value="EGF"/>
    <property type="match status" value="2"/>
</dbReference>
<feature type="compositionally biased region" description="Polar residues" evidence="15">
    <location>
        <begin position="819"/>
        <end position="828"/>
    </location>
</feature>
<protein>
    <recommendedName>
        <fullName evidence="22">Tudor domain-containing protein 1</fullName>
    </recommendedName>
</protein>
<dbReference type="SUPFAM" id="SSF63748">
    <property type="entry name" value="Tudor/PWWP/MBT"/>
    <property type="match status" value="4"/>
</dbReference>
<dbReference type="SMART" id="SM00327">
    <property type="entry name" value="VWA"/>
    <property type="match status" value="3"/>
</dbReference>
<dbReference type="SUPFAM" id="SSF57196">
    <property type="entry name" value="EGF/Laminin"/>
    <property type="match status" value="1"/>
</dbReference>
<dbReference type="InterPro" id="IPR035437">
    <property type="entry name" value="SNase_OB-fold_sf"/>
</dbReference>
<keyword evidence="9" id="KW-0862">Zinc</keyword>
<dbReference type="Gene3D" id="6.10.140.2220">
    <property type="match status" value="1"/>
</dbReference>
<dbReference type="EMBL" id="JABFDY010000007">
    <property type="protein sequence ID" value="KAF7705370.1"/>
    <property type="molecule type" value="Genomic_DNA"/>
</dbReference>
<feature type="compositionally biased region" description="Low complexity" evidence="15">
    <location>
        <begin position="1081"/>
        <end position="1094"/>
    </location>
</feature>
<feature type="region of interest" description="Disordered" evidence="15">
    <location>
        <begin position="1"/>
        <end position="33"/>
    </location>
</feature>
<dbReference type="Proteomes" id="UP000606274">
    <property type="component" value="Unassembled WGS sequence"/>
</dbReference>
<dbReference type="FunFam" id="3.40.50.410:FF:000054">
    <property type="entry name" value="von Willebrand factor A domain containing 2"/>
    <property type="match status" value="1"/>
</dbReference>
<keyword evidence="8 14" id="KW-0863">Zinc-finger</keyword>
<dbReference type="Pfam" id="PF00008">
    <property type="entry name" value="EGF"/>
    <property type="match status" value="1"/>
</dbReference>
<evidence type="ECO:0000313" key="21">
    <source>
        <dbReference type="Proteomes" id="UP000606274"/>
    </source>
</evidence>
<feature type="domain" description="Tudor" evidence="18">
    <location>
        <begin position="927"/>
        <end position="985"/>
    </location>
</feature>
<dbReference type="Gene3D" id="2.40.50.90">
    <property type="match status" value="4"/>
</dbReference>
<evidence type="ECO:0000256" key="7">
    <source>
        <dbReference type="ARBA" id="ARBA00022737"/>
    </source>
</evidence>
<evidence type="ECO:0000256" key="5">
    <source>
        <dbReference type="ARBA" id="ARBA00022723"/>
    </source>
</evidence>
<evidence type="ECO:0000259" key="18">
    <source>
        <dbReference type="PROSITE" id="PS50304"/>
    </source>
</evidence>
<dbReference type="PANTHER" id="PTHR24020">
    <property type="entry name" value="COLLAGEN ALPHA"/>
    <property type="match status" value="1"/>
</dbReference>
<evidence type="ECO:0000256" key="11">
    <source>
        <dbReference type="ARBA" id="ARBA00023119"/>
    </source>
</evidence>
<feature type="region of interest" description="Disordered" evidence="15">
    <location>
        <begin position="815"/>
        <end position="855"/>
    </location>
</feature>
<gene>
    <name evidence="20" type="ORF">HF521_020656</name>
</gene>
<sequence>MNRTFSPSLVRPTLPLRRPASSPGLLTPGSQTPLTNNQVTCLPQEQSISLPGSPDALKAEGSRNEKEALSVSQRAGLMSASVTVNLCNYCSNQGIFRCTRCKKTCYCSVSCQTEDWKAHRHICKRSVSENDASDKPKESSLQPSGDGASGVESNLNISNVAEPKRLFLQDLRKNNLKEGDKVQASIVEMRTPGKFFIQIQSVEMSETLNNISLSLQKAYSGSPASVYKPEIGELCAVQFSFDQNWYRGVIESVDLVHHTAKVCYIDFGNEEDVKFDQIQALSTKIDVAPPCALQCCIAGVTALSSSWTGECCIALRQLVAEKILTFTVMDVLKDSTVFAVDAPLSTLGKNLGTFLIEQGYAVENTSTKPHVKQDVDSLMTASFENFKRLSDGKNENTEAQPPEPMSQGVGDTFTAIVTHLQSPLEIICQKLENASVIQQLQKNLREHCTKSQASENFRPAPGTVCCSLFSEDNQWYRAKVLAYSSEDRVCVGYIDFGNSEEVLLNQLRPISVELLALATQAIPCSLSGIKPTSEEWSEEAIVTLKKLVCNRFLRVEILGERDGTALVSMVDESSDPQTNVAELLVATGLAATGNVETNKEQAVKNPDSCLSQDSPVDKLEWSCVKLSTDGQKVVLVVSVLENPGSFYCYKYNVLDMKTLADLSTALTKHCEADRTPFTPAVGEPCCALFSDGSWYRGIVQSLEGDGTAKVYFADYGNVCKVQAAHLRAIKPNFLKYPFQAICCWLAGLEPVGAEWSKDAVQKFQTLCVGKQLIGRVLSVTEKGYGVELESNGCDIAAVLIAEQFAKFSRPEHKPDAQAATFTEPTEASPQLVPDADHSDTKQPAMPTRQKPTAAQISTLSQSASFPLDWETVELPRSETFQPKVAAVTSPNLFYVMNPIKVNIEKLQVVMTDLMKYCSKQTLPNQSMPLPGAACCAQFSGDKNWYRAVVLEATSTYASVIYADYGNIEKVPVSSLLPIPKTLLKHPFQIARCALSGKENFPTVWPSEVLDLFGVQLNSKVLASVDNFDGTYNLLNVTKHSSQGGSNINSIISGALNKSSGESSTKTLTQDTPVQGPAHTHAASMSMASAPNSPADAEKSKSPILEKETIMTTIYSIEKDGPHSPPASSVTNNAAPTSCCCVALEQKIAQIEKLLLLLVKQMGEKVQKDHSRLPKMCLNSRIQLLLVILISKVDCSFAVQEIQADPETLMKISSAGQMMRCSAAMDVLFLMDGSYSVGKGSFERSRHCVLKLCEALEIGPDTVRVGVIQFGSTPRMEISLDSYSSREELRKRIKKIPYRGGSTQSGLAFKYVMRKGFLSSRNSSVPRIVILLSDGKSQGTVESVASELKQSGVILFAVGIRFPRWEELHSLASTPTESHVFFAEHFSDTVNGLYTSLTTSSFCTAVPPGCQVESFPCARKTLETIKELQGSFMCWKGSKGNLPYTSLCPYYRYTTDYKVLPTVCHRTICLDPCDSQPCQNGGTCVSEGLEKFHCQCPPGYGSDPYCAPVLSLDCSVDVLFLIESSTNLTLEGFLCFKSFLKRFVQTVLSSDTPVKFGLAKYGNNVKVEAKIGQHRDPVNLLQAVESLQYEKGEAKTGNALRYVTRHGFQSAPVYADVQDDLPRVVVLITGTPSADAVVEPAKYARDREIFLIGMGPDRMKTEINNITGNPQRTITYSLPDRLNAKIPELRAKICSVDNQGCLGQAVDLVFVLDGSESVGKDNFVQLQEFVRSISVQFDINRDLTQVGLVVYSRRPVSVFELDTHGSGSAVLKALGGMSYLGGKASAGSALLHVHSHSLTVAKGARPGVNKVVVVLTDGTGAEDAAVPAQKLRDDGVSVFVIGTGHVQREHLLRIAGTEDHIISVQFYEDLKYFEDVLVQMVCADVKKPVNLCRPNPCMNDGMCVLLNRSYRCECQGWEGPHCETRKRQQPSRGDLPKRLTVSSLLQETGDNGDLQTPTSSYSALTLSSSL</sequence>
<dbReference type="SMART" id="SM00179">
    <property type="entry name" value="EGF_CA"/>
    <property type="match status" value="2"/>
</dbReference>
<keyword evidence="10" id="KW-0130">Cell adhesion</keyword>
<feature type="domain" description="MYND-type" evidence="19">
    <location>
        <begin position="87"/>
        <end position="123"/>
    </location>
</feature>
<dbReference type="GO" id="GO:0005509">
    <property type="term" value="F:calcium ion binding"/>
    <property type="evidence" value="ECO:0007669"/>
    <property type="project" value="InterPro"/>
</dbReference>
<dbReference type="GO" id="GO:0005581">
    <property type="term" value="C:collagen trimer"/>
    <property type="evidence" value="ECO:0007669"/>
    <property type="project" value="UniProtKB-KW"/>
</dbReference>
<feature type="domain" description="VWFA" evidence="17">
    <location>
        <begin position="1516"/>
        <end position="1692"/>
    </location>
</feature>
<feature type="compositionally biased region" description="Basic and acidic residues" evidence="15">
    <location>
        <begin position="127"/>
        <end position="138"/>
    </location>
</feature>
<proteinExistence type="predicted"/>
<keyword evidence="21" id="KW-1185">Reference proteome</keyword>
<dbReference type="GO" id="GO:0008270">
    <property type="term" value="F:zinc ion binding"/>
    <property type="evidence" value="ECO:0007669"/>
    <property type="project" value="UniProtKB-KW"/>
</dbReference>
<dbReference type="GO" id="GO:0005604">
    <property type="term" value="C:basement membrane"/>
    <property type="evidence" value="ECO:0007669"/>
    <property type="project" value="TreeGrafter"/>
</dbReference>